<accession>A0ABR7ATY5</accession>
<evidence type="ECO:0000313" key="2">
    <source>
        <dbReference type="EMBL" id="MBC3948366.1"/>
    </source>
</evidence>
<protein>
    <submittedName>
        <fullName evidence="2">Uncharacterized protein</fullName>
    </submittedName>
</protein>
<dbReference type="EMBL" id="JACONW010000002">
    <property type="protein sequence ID" value="MBC3948366.1"/>
    <property type="molecule type" value="Genomic_DNA"/>
</dbReference>
<name>A0ABR7ATY5_9PSED</name>
<feature type="region of interest" description="Disordered" evidence="1">
    <location>
        <begin position="100"/>
        <end position="121"/>
    </location>
</feature>
<sequence>MRIKLSPQRRDDTLIVIKRDLVLEINGEVFDFSPMQEGSTLPCAAINSEWFAGDVEMNGGELVVTLILPNPFNYSQAQAFPIDLVNVPDGLVIFPGPLSPEETALKFPPQSSVSEESPEEL</sequence>
<gene>
    <name evidence="2" type="ORF">H8S59_01075</name>
</gene>
<dbReference type="RefSeq" id="WP_187520162.1">
    <property type="nucleotide sequence ID" value="NZ_JACONW010000002.1"/>
</dbReference>
<comment type="caution">
    <text evidence="2">The sequence shown here is derived from an EMBL/GenBank/DDBJ whole genome shotgun (WGS) entry which is preliminary data.</text>
</comment>
<dbReference type="Proteomes" id="UP000651852">
    <property type="component" value="Unassembled WGS sequence"/>
</dbReference>
<proteinExistence type="predicted"/>
<keyword evidence="3" id="KW-1185">Reference proteome</keyword>
<evidence type="ECO:0000256" key="1">
    <source>
        <dbReference type="SAM" id="MobiDB-lite"/>
    </source>
</evidence>
<organism evidence="2 3">
    <name type="scientific">Pseudomonas folii</name>
    <dbReference type="NCBI Taxonomy" id="2762593"/>
    <lineage>
        <taxon>Bacteria</taxon>
        <taxon>Pseudomonadati</taxon>
        <taxon>Pseudomonadota</taxon>
        <taxon>Gammaproteobacteria</taxon>
        <taxon>Pseudomonadales</taxon>
        <taxon>Pseudomonadaceae</taxon>
        <taxon>Pseudomonas</taxon>
    </lineage>
</organism>
<evidence type="ECO:0000313" key="3">
    <source>
        <dbReference type="Proteomes" id="UP000651852"/>
    </source>
</evidence>
<reference evidence="2 3" key="1">
    <citation type="submission" date="2020-08" db="EMBL/GenBank/DDBJ databases">
        <title>Putative novel bacterial strains isolated from necrotic wheat leaf tissues caused by Xanthomonas translucens.</title>
        <authorList>
            <person name="Tambong J.T."/>
        </authorList>
    </citation>
    <scope>NUCLEOTIDE SEQUENCE [LARGE SCALE GENOMIC DNA]</scope>
    <source>
        <strain evidence="2 3">DOAB 1069</strain>
    </source>
</reference>